<accession>A0A944M3F7</accession>
<comment type="caution">
    <text evidence="2">The sequence shown here is derived from an EMBL/GenBank/DDBJ whole genome shotgun (WGS) entry which is preliminary data.</text>
</comment>
<dbReference type="Pfam" id="PF10517">
    <property type="entry name" value="DM13"/>
    <property type="match status" value="1"/>
</dbReference>
<feature type="domain" description="DM13" evidence="1">
    <location>
        <begin position="54"/>
        <end position="159"/>
    </location>
</feature>
<dbReference type="InterPro" id="IPR019545">
    <property type="entry name" value="DM13_domain"/>
</dbReference>
<evidence type="ECO:0000313" key="3">
    <source>
        <dbReference type="Proteomes" id="UP000770889"/>
    </source>
</evidence>
<protein>
    <submittedName>
        <fullName evidence="2">DM13 domain-containing protein</fullName>
    </submittedName>
</protein>
<proteinExistence type="predicted"/>
<dbReference type="EMBL" id="JAHHGM010000001">
    <property type="protein sequence ID" value="MBT2987326.1"/>
    <property type="molecule type" value="Genomic_DNA"/>
</dbReference>
<gene>
    <name evidence="2" type="ORF">KME65_00035</name>
</gene>
<evidence type="ECO:0000259" key="1">
    <source>
        <dbReference type="PROSITE" id="PS51549"/>
    </source>
</evidence>
<evidence type="ECO:0000313" key="2">
    <source>
        <dbReference type="EMBL" id="MBT2987326.1"/>
    </source>
</evidence>
<name>A0A944M3F7_9GAMM</name>
<reference evidence="2 3" key="1">
    <citation type="submission" date="2021-05" db="EMBL/GenBank/DDBJ databases">
        <title>Genetic and Functional Diversity in Clade A Lucinid endosymbionts from the Bahamas.</title>
        <authorList>
            <person name="Giani N.M."/>
            <person name="Engel A.S."/>
            <person name="Campbell B.J."/>
        </authorList>
    </citation>
    <scope>NUCLEOTIDE SEQUENCE [LARGE SCALE GENOMIC DNA]</scope>
    <source>
        <strain evidence="2">LUC16012Gg_MoonRockCtena</strain>
    </source>
</reference>
<dbReference type="AlphaFoldDB" id="A0A944M3F7"/>
<dbReference type="PROSITE" id="PS51549">
    <property type="entry name" value="DM13"/>
    <property type="match status" value="1"/>
</dbReference>
<organism evidence="2 3">
    <name type="scientific">Candidatus Thiodiazotropha taylori</name>
    <dbReference type="NCBI Taxonomy" id="2792791"/>
    <lineage>
        <taxon>Bacteria</taxon>
        <taxon>Pseudomonadati</taxon>
        <taxon>Pseudomonadota</taxon>
        <taxon>Gammaproteobacteria</taxon>
        <taxon>Chromatiales</taxon>
        <taxon>Sedimenticolaceae</taxon>
        <taxon>Candidatus Thiodiazotropha</taxon>
    </lineage>
</organism>
<dbReference type="Proteomes" id="UP000770889">
    <property type="component" value="Unassembled WGS sequence"/>
</dbReference>
<sequence>MKIRNVALLFATHCAVGIAGFGAGIYALPILTAPPAPSEAKLKALMSSQAEYTGQFRKDLKDSDALHWGEGTVAVSSKYISLMGKLAPGPDYKLYLSPEYVETEADFNRLKINMVRVGDVKTFNNFIVDVPPTIDPSDFNSVIVWCESFGQFITSAKYR</sequence>